<dbReference type="RefSeq" id="XP_041153954.1">
    <property type="nucleotide sequence ID" value="XM_041298754.1"/>
</dbReference>
<evidence type="ECO:0000313" key="2">
    <source>
        <dbReference type="Proteomes" id="UP000719766"/>
    </source>
</evidence>
<dbReference type="Proteomes" id="UP000719766">
    <property type="component" value="Unassembled WGS sequence"/>
</dbReference>
<dbReference type="OrthoDB" id="2691851at2759"/>
<sequence>MCSDTCFLKPDIVCPGIPINWPDDLHTFFMSFPWARYHDGPDRLPFTVDITVPRLPRARSKLCSHLTIREDYPCEECGEVYAHVYHLIDIARNPKAHTNYHYLGLAHMRDILVKKHADQVNQLKLQACNDSCKYMYTLTQLDDYNRLVMAISENDIPRIHQVINIALRNGASIREIVNKLEDALEGVYQPRGYGASDLDIATLVFRL</sequence>
<dbReference type="AlphaFoldDB" id="A0A9P7ACK7"/>
<keyword evidence="2" id="KW-1185">Reference proteome</keyword>
<protein>
    <submittedName>
        <fullName evidence="1">Uncharacterized protein</fullName>
    </submittedName>
</protein>
<gene>
    <name evidence="1" type="ORF">HD556DRAFT_1248152</name>
</gene>
<proteinExistence type="predicted"/>
<evidence type="ECO:0000313" key="1">
    <source>
        <dbReference type="EMBL" id="KAG1786519.1"/>
    </source>
</evidence>
<dbReference type="GeneID" id="64592518"/>
<name>A0A9P7ACK7_9AGAM</name>
<comment type="caution">
    <text evidence="1">The sequence shown here is derived from an EMBL/GenBank/DDBJ whole genome shotgun (WGS) entry which is preliminary data.</text>
</comment>
<accession>A0A9P7ACK7</accession>
<feature type="non-terminal residue" evidence="1">
    <location>
        <position position="207"/>
    </location>
</feature>
<dbReference type="EMBL" id="JABBWE010000091">
    <property type="protein sequence ID" value="KAG1786519.1"/>
    <property type="molecule type" value="Genomic_DNA"/>
</dbReference>
<organism evidence="1 2">
    <name type="scientific">Suillus plorans</name>
    <dbReference type="NCBI Taxonomy" id="116603"/>
    <lineage>
        <taxon>Eukaryota</taxon>
        <taxon>Fungi</taxon>
        <taxon>Dikarya</taxon>
        <taxon>Basidiomycota</taxon>
        <taxon>Agaricomycotina</taxon>
        <taxon>Agaricomycetes</taxon>
        <taxon>Agaricomycetidae</taxon>
        <taxon>Boletales</taxon>
        <taxon>Suillineae</taxon>
        <taxon>Suillaceae</taxon>
        <taxon>Suillus</taxon>
    </lineage>
</organism>
<reference evidence="1" key="1">
    <citation type="journal article" date="2020" name="New Phytol.">
        <title>Comparative genomics reveals dynamic genome evolution in host specialist ectomycorrhizal fungi.</title>
        <authorList>
            <person name="Lofgren L.A."/>
            <person name="Nguyen N.H."/>
            <person name="Vilgalys R."/>
            <person name="Ruytinx J."/>
            <person name="Liao H.L."/>
            <person name="Branco S."/>
            <person name="Kuo A."/>
            <person name="LaButti K."/>
            <person name="Lipzen A."/>
            <person name="Andreopoulos W."/>
            <person name="Pangilinan J."/>
            <person name="Riley R."/>
            <person name="Hundley H."/>
            <person name="Na H."/>
            <person name="Barry K."/>
            <person name="Grigoriev I.V."/>
            <person name="Stajich J.E."/>
            <person name="Kennedy P.G."/>
        </authorList>
    </citation>
    <scope>NUCLEOTIDE SEQUENCE</scope>
    <source>
        <strain evidence="1">S12</strain>
    </source>
</reference>